<dbReference type="InterPro" id="IPR035905">
    <property type="entry name" value="Barstar-like_sf"/>
</dbReference>
<organism evidence="3 4">
    <name type="scientific">Brachybacterium ginsengisoli</name>
    <dbReference type="NCBI Taxonomy" id="1331682"/>
    <lineage>
        <taxon>Bacteria</taxon>
        <taxon>Bacillati</taxon>
        <taxon>Actinomycetota</taxon>
        <taxon>Actinomycetes</taxon>
        <taxon>Micrococcales</taxon>
        <taxon>Dermabacteraceae</taxon>
        <taxon>Brachybacterium</taxon>
    </lineage>
</organism>
<dbReference type="Gene3D" id="3.30.370.10">
    <property type="entry name" value="Barstar-like"/>
    <property type="match status" value="1"/>
</dbReference>
<evidence type="ECO:0000259" key="2">
    <source>
        <dbReference type="Pfam" id="PF01337"/>
    </source>
</evidence>
<dbReference type="EMBL" id="CP023564">
    <property type="protein sequence ID" value="ATG56348.1"/>
    <property type="molecule type" value="Genomic_DNA"/>
</dbReference>
<gene>
    <name evidence="3" type="ORF">CFK41_17335</name>
</gene>
<name>A0A291H1J4_9MICO</name>
<dbReference type="Proteomes" id="UP000217889">
    <property type="component" value="Chromosome"/>
</dbReference>
<dbReference type="OrthoDB" id="4793808at2"/>
<proteinExistence type="inferred from homology"/>
<dbReference type="SUPFAM" id="SSF52038">
    <property type="entry name" value="Barstar-related"/>
    <property type="match status" value="1"/>
</dbReference>
<dbReference type="AlphaFoldDB" id="A0A291H1J4"/>
<keyword evidence="4" id="KW-1185">Reference proteome</keyword>
<sequence>MLTLTLDGSRIHDIRGLYDELNRVFMVGEDWRLGQSLDALDDLLHGGYGALHGHDGARVVLSDHHRVREALGLETTREYLRAKLEQPGTFSATLFQERLDRLEAEGGPTYFETVLEIFAEHPRIELVLA</sequence>
<dbReference type="Pfam" id="PF01337">
    <property type="entry name" value="Barstar"/>
    <property type="match status" value="1"/>
</dbReference>
<evidence type="ECO:0000313" key="4">
    <source>
        <dbReference type="Proteomes" id="UP000217889"/>
    </source>
</evidence>
<evidence type="ECO:0000313" key="3">
    <source>
        <dbReference type="EMBL" id="ATG56348.1"/>
    </source>
</evidence>
<comment type="similarity">
    <text evidence="1">Belongs to the barstar family.</text>
</comment>
<reference evidence="3 4" key="1">
    <citation type="journal article" date="2014" name="Int. J. Syst. Evol. Microbiol.">
        <title>Brachybacterium ginsengisoli sp. nov., isolated from soil of a ginseng field.</title>
        <authorList>
            <person name="Hoang V.A."/>
            <person name="Kim Y.J."/>
            <person name="Nguyen N.L."/>
            <person name="Yang D.C."/>
        </authorList>
    </citation>
    <scope>NUCLEOTIDE SEQUENCE [LARGE SCALE GENOMIC DNA]</scope>
    <source>
        <strain evidence="3 4">DCY80</strain>
    </source>
</reference>
<feature type="domain" description="Barstar (barnase inhibitor)" evidence="2">
    <location>
        <begin position="1"/>
        <end position="80"/>
    </location>
</feature>
<evidence type="ECO:0000256" key="1">
    <source>
        <dbReference type="ARBA" id="ARBA00006845"/>
    </source>
</evidence>
<dbReference type="RefSeq" id="WP_096800808.1">
    <property type="nucleotide sequence ID" value="NZ_CP023564.1"/>
</dbReference>
<dbReference type="KEGG" id="bgg:CFK41_17335"/>
<protein>
    <submittedName>
        <fullName evidence="3">Ribonuclease inhibitor</fullName>
    </submittedName>
</protein>
<accession>A0A291H1J4</accession>
<dbReference type="InterPro" id="IPR000468">
    <property type="entry name" value="Barstar"/>
</dbReference>